<organism evidence="2 3">
    <name type="scientific">Candidatus Nitrosopumilus salarius BD31</name>
    <dbReference type="NCBI Taxonomy" id="859350"/>
    <lineage>
        <taxon>Archaea</taxon>
        <taxon>Nitrososphaerota</taxon>
        <taxon>Nitrososphaeria</taxon>
        <taxon>Nitrosopumilales</taxon>
        <taxon>Nitrosopumilaceae</taxon>
        <taxon>Nitrosopumilus</taxon>
    </lineage>
</organism>
<dbReference type="GO" id="GO:0005509">
    <property type="term" value="F:calcium ion binding"/>
    <property type="evidence" value="ECO:0007669"/>
    <property type="project" value="InterPro"/>
</dbReference>
<dbReference type="PATRIC" id="fig|859350.6.peg.1139"/>
<name>I3D279_9ARCH</name>
<dbReference type="Pfam" id="PF13202">
    <property type="entry name" value="EF-hand_5"/>
    <property type="match status" value="1"/>
</dbReference>
<dbReference type="PROSITE" id="PS00018">
    <property type="entry name" value="EF_HAND_1"/>
    <property type="match status" value="1"/>
</dbReference>
<accession>I3D279</accession>
<dbReference type="SUPFAM" id="SSF47473">
    <property type="entry name" value="EF-hand"/>
    <property type="match status" value="1"/>
</dbReference>
<comment type="caution">
    <text evidence="2">The sequence shown here is derived from an EMBL/GenBank/DDBJ whole genome shotgun (WGS) entry which is preliminary data.</text>
</comment>
<dbReference type="EMBL" id="AEXL02000091">
    <property type="protein sequence ID" value="EIJ65822.1"/>
    <property type="molecule type" value="Genomic_DNA"/>
</dbReference>
<reference evidence="2 3" key="1">
    <citation type="journal article" date="2012" name="J. Bacteriol.">
        <title>Genome sequence of "Candidatus Nitrosopumilus salaria" BD31, an ammonia-oxidizing archaeon from the San Francisco Bay estuary.</title>
        <authorList>
            <person name="Mosier A.C."/>
            <person name="Allen E.E."/>
            <person name="Kim M."/>
            <person name="Ferriera S."/>
            <person name="Francis C.A."/>
        </authorList>
    </citation>
    <scope>NUCLEOTIDE SEQUENCE [LARGE SCALE GENOMIC DNA]</scope>
    <source>
        <strain evidence="2 3">BD31</strain>
    </source>
</reference>
<gene>
    <name evidence="2" type="ORF">BD31_I1482</name>
</gene>
<evidence type="ECO:0000259" key="1">
    <source>
        <dbReference type="Pfam" id="PF13202"/>
    </source>
</evidence>
<sequence length="161" mass="18155">MNLKQKKLIITLSTLTLASLSAIPSQAKQVNLSTGGYATEFQKPALMNKIDTNKNNLVSSGEYYRFNDRLFNELDHNNDGFLDQNEWVGKKVNHKNPTLATGGYLNALRNTEIMNAMDEDKDTTVSKAEFLIYQFKVFNALDKSKNKELTLQEWGSEGLVS</sequence>
<evidence type="ECO:0000313" key="3">
    <source>
        <dbReference type="Proteomes" id="UP000003423"/>
    </source>
</evidence>
<dbReference type="InterPro" id="IPR002048">
    <property type="entry name" value="EF_hand_dom"/>
</dbReference>
<dbReference type="Gene3D" id="1.10.238.10">
    <property type="entry name" value="EF-hand"/>
    <property type="match status" value="1"/>
</dbReference>
<proteinExistence type="predicted"/>
<dbReference type="Proteomes" id="UP000003423">
    <property type="component" value="Unassembled WGS sequence"/>
</dbReference>
<dbReference type="InterPro" id="IPR011992">
    <property type="entry name" value="EF-hand-dom_pair"/>
</dbReference>
<keyword evidence="3" id="KW-1185">Reference proteome</keyword>
<dbReference type="AlphaFoldDB" id="I3D279"/>
<dbReference type="InterPro" id="IPR018247">
    <property type="entry name" value="EF_Hand_1_Ca_BS"/>
</dbReference>
<protein>
    <recommendedName>
        <fullName evidence="1">EF-hand domain-containing protein</fullName>
    </recommendedName>
</protein>
<evidence type="ECO:0000313" key="2">
    <source>
        <dbReference type="EMBL" id="EIJ65822.1"/>
    </source>
</evidence>
<feature type="domain" description="EF-hand" evidence="1">
    <location>
        <begin position="68"/>
        <end position="87"/>
    </location>
</feature>